<dbReference type="GO" id="GO:0005524">
    <property type="term" value="F:ATP binding"/>
    <property type="evidence" value="ECO:0007669"/>
    <property type="project" value="UniProtKB-UniRule"/>
</dbReference>
<dbReference type="PROSITE" id="PS00486">
    <property type="entry name" value="DNA_MISMATCH_REPAIR_2"/>
    <property type="match status" value="1"/>
</dbReference>
<reference evidence="12" key="1">
    <citation type="submission" date="2019-12" db="EMBL/GenBank/DDBJ databases">
        <title>Epidemiological and comparative genomic analysis of Bacillus anthracis isolated from northern Vietnam.</title>
        <authorList>
            <person name="Hoang T.T.H."/>
            <person name="Dang D.A."/>
            <person name="Pham M.H."/>
            <person name="Luong M.H."/>
            <person name="Tran N.D."/>
            <person name="Nguyen T.H."/>
            <person name="Nguyen T.T."/>
            <person name="Inoue S."/>
            <person name="Morikawa S."/>
            <person name="Okutani A."/>
        </authorList>
    </citation>
    <scope>NUCLEOTIDE SEQUENCE</scope>
    <source>
        <strain evidence="12">LamDB</strain>
    </source>
</reference>
<name>A0A640MV43_BACAN</name>
<feature type="binding site" evidence="9">
    <location>
        <begin position="337"/>
        <end position="344"/>
    </location>
    <ligand>
        <name>ATP</name>
        <dbReference type="ChEBI" id="CHEBI:30616"/>
    </ligand>
</feature>
<dbReference type="FunFam" id="3.40.50.300:FF:000830">
    <property type="entry name" value="Endonuclease MutS2"/>
    <property type="match status" value="1"/>
</dbReference>
<dbReference type="Gene3D" id="3.30.1370.110">
    <property type="match status" value="1"/>
</dbReference>
<dbReference type="Pfam" id="PF00488">
    <property type="entry name" value="MutS_V"/>
    <property type="match status" value="1"/>
</dbReference>
<comment type="caution">
    <text evidence="12">The sequence shown here is derived from an EMBL/GenBank/DDBJ whole genome shotgun (WGS) entry which is preliminary data.</text>
</comment>
<comment type="similarity">
    <text evidence="9">Belongs to the DNA mismatch repair MutS family. MutS2 subfamily.</text>
</comment>
<dbReference type="SMART" id="SM00463">
    <property type="entry name" value="SMR"/>
    <property type="match status" value="1"/>
</dbReference>
<dbReference type="GO" id="GO:0140664">
    <property type="term" value="F:ATP-dependent DNA damage sensor activity"/>
    <property type="evidence" value="ECO:0007669"/>
    <property type="project" value="InterPro"/>
</dbReference>
<dbReference type="EMBL" id="BLEX01000009">
    <property type="protein sequence ID" value="GEU17249.1"/>
    <property type="molecule type" value="Genomic_DNA"/>
</dbReference>
<dbReference type="InterPro" id="IPR005747">
    <property type="entry name" value="MutS2"/>
</dbReference>
<dbReference type="GO" id="GO:0006298">
    <property type="term" value="P:mismatch repair"/>
    <property type="evidence" value="ECO:0007669"/>
    <property type="project" value="InterPro"/>
</dbReference>
<dbReference type="PANTHER" id="PTHR48466:SF2">
    <property type="entry name" value="OS10G0509000 PROTEIN"/>
    <property type="match status" value="1"/>
</dbReference>
<evidence type="ECO:0000256" key="3">
    <source>
        <dbReference type="ARBA" id="ARBA00022741"/>
    </source>
</evidence>
<evidence type="ECO:0000256" key="6">
    <source>
        <dbReference type="ARBA" id="ARBA00022840"/>
    </source>
</evidence>
<sequence length="783" mass="88569">MRQKTLDVLEFDKIKSFVASETISDLGREKVSKMSPATDFETVEFQMNETDEISQIYNKHRLPSLSGLAKISPLIHRANIGGVLNVTELNLVKRLIQVQNQFKTFYNQLLEEDEQVVKYPILNDKMNQLPILSDLFQEINEKCDTHDLYDSASYELQGIRSKISSTNQRIRQNLDRIVKSQANQKKLSDAIITVRNDRNVIPVKAEYRQDFKGIVHDQSASGQTLYIEPSSIVEMNNQISRLRNDEAVERERILTELTGMVAAEADGCLIAESVMGQIDFLTAKARYARSIKGTKPTFYKDRTVYLPNAYHPLLNKDTVVANTIEFVDDIETVIITGPNTGGKTVTLKTLGLIIIMAQSGLLIPTLDGSQLSVFENVYCDIGDEQSIEQSLSTFSSHMKNIVEILQETDKNSLVLFDELGAGTDPSEGAALAMSILDHVREIGSLVMATTHYPELKAYSYNREGVMNASVEFDVNTLSPTYKLLMGVPGRSNAFDISRKLGLSLGIINKAKTMIGTDEQEINSMIESLEKNSKRVDEQRIELDRLLKEARKTHDDLEHQYEQYKSYEKKLMDEAKEKANQRVKSATKEADSILKELRTLRDQKGADVKEHELIDKKKQLDDQYEAKSLKQNVQKQKYDEIHAGDEVKVLSYGQKGEVLELVSEEEAVVQMGIIKMKLPIEDLEKTKKKKEKPSKMVTRQNRQTIKTELDLRGYRYEEAVSELDQYIDQAVLSNYEQVYIIHGKGTGALQKAVQNHLKKHKSVKSYRGGMPSEGGFGVTVAELK</sequence>
<evidence type="ECO:0000256" key="7">
    <source>
        <dbReference type="ARBA" id="ARBA00022884"/>
    </source>
</evidence>
<feature type="coiled-coil region" evidence="10">
    <location>
        <begin position="518"/>
        <end position="602"/>
    </location>
</feature>
<evidence type="ECO:0000256" key="8">
    <source>
        <dbReference type="ARBA" id="ARBA00023125"/>
    </source>
</evidence>
<organism evidence="12">
    <name type="scientific">Bacillus anthracis</name>
    <name type="common">anthrax bacterium</name>
    <dbReference type="NCBI Taxonomy" id="1392"/>
    <lineage>
        <taxon>Bacteria</taxon>
        <taxon>Bacillati</taxon>
        <taxon>Bacillota</taxon>
        <taxon>Bacilli</taxon>
        <taxon>Bacillales</taxon>
        <taxon>Bacillaceae</taxon>
        <taxon>Bacillus</taxon>
        <taxon>Bacillus cereus group</taxon>
    </lineage>
</organism>
<keyword evidence="7 9" id="KW-0694">RNA-binding</keyword>
<dbReference type="SUPFAM" id="SSF160443">
    <property type="entry name" value="SMR domain-like"/>
    <property type="match status" value="1"/>
</dbReference>
<dbReference type="InterPro" id="IPR046893">
    <property type="entry name" value="MSSS"/>
</dbReference>
<dbReference type="Pfam" id="PF20297">
    <property type="entry name" value="MSSS"/>
    <property type="match status" value="1"/>
</dbReference>
<dbReference type="FunFam" id="3.30.1370.110:FF:000004">
    <property type="entry name" value="Endonuclease MutS2"/>
    <property type="match status" value="1"/>
</dbReference>
<dbReference type="CDD" id="cd03280">
    <property type="entry name" value="ABC_MutS2"/>
    <property type="match status" value="1"/>
</dbReference>
<comment type="subunit">
    <text evidence="9">Homodimer. Binds to stalled ribosomes, contacting rRNA.</text>
</comment>
<evidence type="ECO:0000313" key="12">
    <source>
        <dbReference type="EMBL" id="GEU17249.1"/>
    </source>
</evidence>
<dbReference type="SUPFAM" id="SSF52540">
    <property type="entry name" value="P-loop containing nucleoside triphosphate hydrolases"/>
    <property type="match status" value="1"/>
</dbReference>
<dbReference type="GO" id="GO:0030983">
    <property type="term" value="F:mismatched DNA binding"/>
    <property type="evidence" value="ECO:0007669"/>
    <property type="project" value="InterPro"/>
</dbReference>
<keyword evidence="2 9" id="KW-0699">rRNA-binding</keyword>
<reference evidence="12" key="2">
    <citation type="submission" date="2019-12" db="EMBL/GenBank/DDBJ databases">
        <authorList>
            <person name="Hoang T.H.H."/>
            <person name="Okutani A."/>
        </authorList>
    </citation>
    <scope>NUCLEOTIDE SEQUENCE</scope>
    <source>
        <strain evidence="12">LamDB</strain>
    </source>
</reference>
<dbReference type="InterPro" id="IPR007696">
    <property type="entry name" value="DNA_mismatch_repair_MutS_core"/>
</dbReference>
<keyword evidence="4 9" id="KW-0255">Endonuclease</keyword>
<dbReference type="GO" id="GO:0072344">
    <property type="term" value="P:rescue of stalled ribosome"/>
    <property type="evidence" value="ECO:0007669"/>
    <property type="project" value="UniProtKB-UniRule"/>
</dbReference>
<accession>A0A640MV43</accession>
<dbReference type="PROSITE" id="PS50828">
    <property type="entry name" value="SMR"/>
    <property type="match status" value="1"/>
</dbReference>
<comment type="function">
    <text evidence="9">Endonuclease that is involved in the suppression of homologous recombination and thus may have a key role in the control of bacterial genetic diversity.</text>
</comment>
<evidence type="ECO:0000256" key="2">
    <source>
        <dbReference type="ARBA" id="ARBA00022730"/>
    </source>
</evidence>
<dbReference type="AlphaFoldDB" id="A0A640MV43"/>
<dbReference type="InterPro" id="IPR045076">
    <property type="entry name" value="MutS"/>
</dbReference>
<dbReference type="InterPro" id="IPR036063">
    <property type="entry name" value="Smr_dom_sf"/>
</dbReference>
<evidence type="ECO:0000256" key="4">
    <source>
        <dbReference type="ARBA" id="ARBA00022759"/>
    </source>
</evidence>
<protein>
    <recommendedName>
        <fullName evidence="9">Endonuclease MutS2</fullName>
        <ecNumber evidence="9">3.1.-.-</ecNumber>
    </recommendedName>
    <alternativeName>
        <fullName evidence="9">Ribosome-associated protein quality control-upstream factor</fullName>
        <shortName evidence="9">RQC-upstream factor</shortName>
        <shortName evidence="9">RqcU</shortName>
        <ecNumber evidence="9">3.6.4.-</ecNumber>
    </alternativeName>
</protein>
<feature type="domain" description="Smr" evidence="11">
    <location>
        <begin position="708"/>
        <end position="783"/>
    </location>
</feature>
<dbReference type="GO" id="GO:0016887">
    <property type="term" value="F:ATP hydrolysis activity"/>
    <property type="evidence" value="ECO:0007669"/>
    <property type="project" value="InterPro"/>
</dbReference>
<dbReference type="PANTHER" id="PTHR48466">
    <property type="entry name" value="OS10G0509000 PROTEIN-RELATED"/>
    <property type="match status" value="1"/>
</dbReference>
<dbReference type="InterPro" id="IPR027417">
    <property type="entry name" value="P-loop_NTPase"/>
</dbReference>
<dbReference type="HAMAP" id="MF_00092">
    <property type="entry name" value="MutS2"/>
    <property type="match status" value="1"/>
</dbReference>
<keyword evidence="1 9" id="KW-0540">Nuclease</keyword>
<dbReference type="SMART" id="SM00534">
    <property type="entry name" value="MUTSac"/>
    <property type="match status" value="1"/>
</dbReference>
<dbReference type="GO" id="GO:0045910">
    <property type="term" value="P:negative regulation of DNA recombination"/>
    <property type="evidence" value="ECO:0007669"/>
    <property type="project" value="InterPro"/>
</dbReference>
<dbReference type="InterPro" id="IPR000432">
    <property type="entry name" value="DNA_mismatch_repair_MutS_C"/>
</dbReference>
<dbReference type="InterPro" id="IPR002625">
    <property type="entry name" value="Smr_dom"/>
</dbReference>
<dbReference type="GO" id="GO:0043023">
    <property type="term" value="F:ribosomal large subunit binding"/>
    <property type="evidence" value="ECO:0007669"/>
    <property type="project" value="UniProtKB-UniRule"/>
</dbReference>
<comment type="function">
    <text evidence="9">Acts as a ribosome collision sensor, splitting the ribosome into its 2 subunits. Detects stalled/collided 70S ribosomes which it binds and splits by an ATP-hydrolysis driven conformational change. Acts upstream of the ribosome quality control system (RQC), a ribosome-associated complex that mediates the extraction of incompletely synthesized nascent chains from stalled ribosomes and their subsequent degradation. Probably generates substrates for RQC.</text>
</comment>
<dbReference type="SMART" id="SM00533">
    <property type="entry name" value="MUTSd"/>
    <property type="match status" value="1"/>
</dbReference>
<dbReference type="EC" id="3.1.-.-" evidence="9"/>
<dbReference type="Gene3D" id="3.40.50.300">
    <property type="entry name" value="P-loop containing nucleotide triphosphate hydrolases"/>
    <property type="match status" value="1"/>
</dbReference>
<keyword evidence="8 9" id="KW-0238">DNA-binding</keyword>
<proteinExistence type="inferred from homology"/>
<dbReference type="SUPFAM" id="SSF48334">
    <property type="entry name" value="DNA repair protein MutS, domain III"/>
    <property type="match status" value="1"/>
</dbReference>
<evidence type="ECO:0000256" key="10">
    <source>
        <dbReference type="SAM" id="Coils"/>
    </source>
</evidence>
<dbReference type="Pfam" id="PF01713">
    <property type="entry name" value="Smr"/>
    <property type="match status" value="1"/>
</dbReference>
<dbReference type="GO" id="GO:0004519">
    <property type="term" value="F:endonuclease activity"/>
    <property type="evidence" value="ECO:0007669"/>
    <property type="project" value="UniProtKB-UniRule"/>
</dbReference>
<gene>
    <name evidence="12" type="primary">mutS2_1</name>
    <name evidence="9" type="synonym">mutS2</name>
    <name evidence="9" type="synonym">rqcU</name>
    <name evidence="12" type="ORF">LamDB_44540</name>
</gene>
<dbReference type="InterPro" id="IPR036187">
    <property type="entry name" value="DNA_mismatch_repair_MutS_sf"/>
</dbReference>
<keyword evidence="3 9" id="KW-0547">Nucleotide-binding</keyword>
<dbReference type="GO" id="GO:0019843">
    <property type="term" value="F:rRNA binding"/>
    <property type="evidence" value="ECO:0007669"/>
    <property type="project" value="UniProtKB-UniRule"/>
</dbReference>
<dbReference type="PIRSF" id="PIRSF005814">
    <property type="entry name" value="MutS_YshD"/>
    <property type="match status" value="1"/>
</dbReference>
<dbReference type="EC" id="3.6.4.-" evidence="9"/>
<dbReference type="NCBIfam" id="TIGR01069">
    <property type="entry name" value="mutS2"/>
    <property type="match status" value="1"/>
</dbReference>
<keyword evidence="5 9" id="KW-0378">Hydrolase</keyword>
<evidence type="ECO:0000256" key="9">
    <source>
        <dbReference type="HAMAP-Rule" id="MF_00092"/>
    </source>
</evidence>
<evidence type="ECO:0000256" key="5">
    <source>
        <dbReference type="ARBA" id="ARBA00022801"/>
    </source>
</evidence>
<keyword evidence="6 9" id="KW-0067">ATP-binding</keyword>
<evidence type="ECO:0000259" key="11">
    <source>
        <dbReference type="PROSITE" id="PS50828"/>
    </source>
</evidence>
<evidence type="ECO:0000256" key="1">
    <source>
        <dbReference type="ARBA" id="ARBA00022722"/>
    </source>
</evidence>
<keyword evidence="10" id="KW-0175">Coiled coil</keyword>